<organism evidence="3 4">
    <name type="scientific">Candidatus Paracaedimonas acanthamoebae</name>
    <dbReference type="NCBI Taxonomy" id="244581"/>
    <lineage>
        <taxon>Bacteria</taxon>
        <taxon>Pseudomonadati</taxon>
        <taxon>Pseudomonadota</taxon>
        <taxon>Alphaproteobacteria</taxon>
        <taxon>Holosporales</taxon>
        <taxon>Caedimonadaceae</taxon>
        <taxon>Candidatus Paracaedimonas</taxon>
    </lineage>
</organism>
<evidence type="ECO:0000313" key="3">
    <source>
        <dbReference type="EMBL" id="MBN9412851.1"/>
    </source>
</evidence>
<dbReference type="CDD" id="cd11614">
    <property type="entry name" value="SAF_CpaB_FlgA_like"/>
    <property type="match status" value="1"/>
</dbReference>
<dbReference type="Proteomes" id="UP000664414">
    <property type="component" value="Unassembled WGS sequence"/>
</dbReference>
<proteinExistence type="predicted"/>
<gene>
    <name evidence="3" type="primary">cpaB</name>
    <name evidence="3" type="ORF">J0H12_02845</name>
</gene>
<reference evidence="3" key="1">
    <citation type="submission" date="2021-02" db="EMBL/GenBank/DDBJ databases">
        <title>Thiocyanate and organic carbon inputs drive convergent selection for specific autotrophic Afipia and Thiobacillus strains within complex microbiomes.</title>
        <authorList>
            <person name="Huddy R.J."/>
            <person name="Sachdeva R."/>
            <person name="Kadzinga F."/>
            <person name="Kantor R.S."/>
            <person name="Harrison S.T.L."/>
            <person name="Banfield J.F."/>
        </authorList>
    </citation>
    <scope>NUCLEOTIDE SEQUENCE</scope>
    <source>
        <strain evidence="3">SCN18_10_11_15_R4_P_38_20</strain>
    </source>
</reference>
<dbReference type="Pfam" id="PF16976">
    <property type="entry name" value="RcpC"/>
    <property type="match status" value="1"/>
</dbReference>
<dbReference type="Pfam" id="PF08666">
    <property type="entry name" value="SAF"/>
    <property type="match status" value="1"/>
</dbReference>
<comment type="caution">
    <text evidence="3">The sequence shown here is derived from an EMBL/GenBank/DDBJ whole genome shotgun (WGS) entry which is preliminary data.</text>
</comment>
<dbReference type="InterPro" id="IPR013974">
    <property type="entry name" value="SAF"/>
</dbReference>
<accession>A0A8J7TUK2</accession>
<dbReference type="EMBL" id="JAFKGL010000013">
    <property type="protein sequence ID" value="MBN9412851.1"/>
    <property type="molecule type" value="Genomic_DNA"/>
</dbReference>
<evidence type="ECO:0000313" key="4">
    <source>
        <dbReference type="Proteomes" id="UP000664414"/>
    </source>
</evidence>
<name>A0A8J7TUK2_9PROT</name>
<evidence type="ECO:0000259" key="1">
    <source>
        <dbReference type="Pfam" id="PF08666"/>
    </source>
</evidence>
<dbReference type="InterPro" id="IPR031571">
    <property type="entry name" value="RcpC_dom"/>
</dbReference>
<sequence>MRSKSILLVLGSLVFAVLLSLLLQSFFNKNNKSAAKKAQENIVLVLTAPTELSPGTIISVDKLVWKEWPTDALNPNYITKDKTEELKTLNGSTVRFAILANEPVKLSNVVSPGKSILSAIIRTGMRGVTIPFSKIANAPGFIAPGDLIDVVIPKRSQERGEGYFGQTIIKGVRILAVDRSLQNVDGNKSDQPKTMTLEVTADQAEDLAASIRGGEIVISLRSAFKGTLDENAAPVKVEQAPVDDKIKLITMIRGKDKSQVTFNE</sequence>
<feature type="domain" description="SAF" evidence="1">
    <location>
        <begin position="45"/>
        <end position="110"/>
    </location>
</feature>
<dbReference type="InterPro" id="IPR017592">
    <property type="entry name" value="Pilus_assmbl_Flp-typ_CpaB"/>
</dbReference>
<dbReference type="NCBIfam" id="TIGR03177">
    <property type="entry name" value="pilus_cpaB"/>
    <property type="match status" value="1"/>
</dbReference>
<evidence type="ECO:0000259" key="2">
    <source>
        <dbReference type="Pfam" id="PF16976"/>
    </source>
</evidence>
<feature type="domain" description="Flp pilus assembly protein RcpC/CpaB" evidence="2">
    <location>
        <begin position="117"/>
        <end position="221"/>
    </location>
</feature>
<dbReference type="AlphaFoldDB" id="A0A8J7TUK2"/>
<protein>
    <submittedName>
        <fullName evidence="3">Flp pilus assembly protein CpaB</fullName>
    </submittedName>
</protein>